<proteinExistence type="predicted"/>
<dbReference type="AlphaFoldDB" id="I0KAR5"/>
<evidence type="ECO:0000313" key="3">
    <source>
        <dbReference type="Proteomes" id="UP000011058"/>
    </source>
</evidence>
<gene>
    <name evidence="2" type="ORF">FAES_3209</name>
</gene>
<dbReference type="STRING" id="1166018.FAES_3209"/>
<dbReference type="HOGENOM" id="CLU_1018424_0_0_10"/>
<sequence>MVLSGGESSPKTHRPPSPPMNVPAPLAALDAKPLPAATPPVLSVHVTGMVAENADLRALTEAAKKLDVSIESVDGLAYVTEQRLALRRLRLDFNANVDTYLAPFKASIDEAEKVKVAFVTPAKQLEERLKTRVAEFTARQADEHVALLKKEQGLFSDRDALLKANGFAYQPDENVYKKGRHKIPVHWLRCEPADWEEKTAKCKLEDIAPQQAAAINSFFDDHRADIGTLKRFWQMMPTVPDPETMRTDEGRAIALQIASAWETMQRVIAQLTV</sequence>
<dbReference type="EMBL" id="HE796683">
    <property type="protein sequence ID" value="CCH01218.1"/>
    <property type="molecule type" value="Genomic_DNA"/>
</dbReference>
<feature type="region of interest" description="Disordered" evidence="1">
    <location>
        <begin position="1"/>
        <end position="26"/>
    </location>
</feature>
<keyword evidence="3" id="KW-1185">Reference proteome</keyword>
<dbReference type="Proteomes" id="UP000011058">
    <property type="component" value="Chromosome"/>
</dbReference>
<evidence type="ECO:0000313" key="2">
    <source>
        <dbReference type="EMBL" id="CCH01218.1"/>
    </source>
</evidence>
<evidence type="ECO:0000256" key="1">
    <source>
        <dbReference type="SAM" id="MobiDB-lite"/>
    </source>
</evidence>
<dbReference type="KEGG" id="fae:FAES_3209"/>
<accession>I0KAR5</accession>
<protein>
    <submittedName>
        <fullName evidence="2">Uncharacterized protein</fullName>
    </submittedName>
</protein>
<reference evidence="2 3" key="1">
    <citation type="journal article" date="2012" name="J. Bacteriol.">
        <title>Genome Sequence of Fibrella aestuarina BUZ 2T, a Filamentous Marine Bacterium.</title>
        <authorList>
            <person name="Filippini M."/>
            <person name="Qi W."/>
            <person name="Blom J."/>
            <person name="Goesmann A."/>
            <person name="Smits T.H."/>
            <person name="Bagheri H.C."/>
        </authorList>
    </citation>
    <scope>NUCLEOTIDE SEQUENCE [LARGE SCALE GENOMIC DNA]</scope>
    <source>
        <strain evidence="3">BUZ 2T</strain>
    </source>
</reference>
<organism evidence="2 3">
    <name type="scientific">Fibrella aestuarina BUZ 2</name>
    <dbReference type="NCBI Taxonomy" id="1166018"/>
    <lineage>
        <taxon>Bacteria</taxon>
        <taxon>Pseudomonadati</taxon>
        <taxon>Bacteroidota</taxon>
        <taxon>Cytophagia</taxon>
        <taxon>Cytophagales</taxon>
        <taxon>Spirosomataceae</taxon>
        <taxon>Fibrella</taxon>
    </lineage>
</organism>
<name>I0KAR5_9BACT</name>